<gene>
    <name evidence="4" type="ORF">AVDCRST_MAG01-01-4615</name>
</gene>
<proteinExistence type="inferred from homology"/>
<dbReference type="AlphaFoldDB" id="A0A6J4QPN3"/>
<keyword evidence="2" id="KW-0521">NADP</keyword>
<dbReference type="InterPro" id="IPR036291">
    <property type="entry name" value="NAD(P)-bd_dom_sf"/>
</dbReference>
<evidence type="ECO:0000256" key="1">
    <source>
        <dbReference type="ARBA" id="ARBA00006328"/>
    </source>
</evidence>
<dbReference type="InterPro" id="IPR008030">
    <property type="entry name" value="NmrA-like"/>
</dbReference>
<name>A0A6J4QPN3_9ACTN</name>
<feature type="domain" description="NmrA-like" evidence="3">
    <location>
        <begin position="4"/>
        <end position="242"/>
    </location>
</feature>
<accession>A0A6J4QPN3</accession>
<dbReference type="SUPFAM" id="SSF51735">
    <property type="entry name" value="NAD(P)-binding Rossmann-fold domains"/>
    <property type="match status" value="1"/>
</dbReference>
<dbReference type="PANTHER" id="PTHR42748:SF7">
    <property type="entry name" value="NMRA LIKE REDOX SENSOR 1-RELATED"/>
    <property type="match status" value="1"/>
</dbReference>
<evidence type="ECO:0000259" key="3">
    <source>
        <dbReference type="Pfam" id="PF05368"/>
    </source>
</evidence>
<reference evidence="4" key="1">
    <citation type="submission" date="2020-02" db="EMBL/GenBank/DDBJ databases">
        <authorList>
            <person name="Meier V. D."/>
        </authorList>
    </citation>
    <scope>NUCLEOTIDE SEQUENCE</scope>
    <source>
        <strain evidence="4">AVDCRST_MAG01</strain>
    </source>
</reference>
<organism evidence="4">
    <name type="scientific">uncultured Rubrobacteraceae bacterium</name>
    <dbReference type="NCBI Taxonomy" id="349277"/>
    <lineage>
        <taxon>Bacteria</taxon>
        <taxon>Bacillati</taxon>
        <taxon>Actinomycetota</taxon>
        <taxon>Rubrobacteria</taxon>
        <taxon>Rubrobacterales</taxon>
        <taxon>Rubrobacteraceae</taxon>
        <taxon>environmental samples</taxon>
    </lineage>
</organism>
<dbReference type="Gene3D" id="3.40.50.720">
    <property type="entry name" value="NAD(P)-binding Rossmann-like Domain"/>
    <property type="match status" value="1"/>
</dbReference>
<protein>
    <recommendedName>
        <fullName evidence="3">NmrA-like domain-containing protein</fullName>
    </recommendedName>
</protein>
<dbReference type="InterPro" id="IPR051164">
    <property type="entry name" value="NmrA-like_oxidored"/>
</dbReference>
<evidence type="ECO:0000313" key="4">
    <source>
        <dbReference type="EMBL" id="CAA9451195.1"/>
    </source>
</evidence>
<sequence>MSGNTILVLGATGQQGGSVAAALNGGGWHVRALVRDLYSPKARTLSAAGIKTVRGDLADTASVRAAVAGAYGVFSVQPSSGQVGRGVSDADEVRFGRAVADTAEEAGVEHLVYSSASAAGSNTGVGHFDSKTKVEDHVRGLATMDSTIIRPSTFMEILLAPDFGLARGTLTFFMRPCRAMQFVAVQDIGKIVSAVFADRAAYRGRTFEIAGDSVTGDELAAKFGRAADRPVSYRRFPEAVLNGNDLLRRLAGLVDRGPLAGNADIDGLRKRHPGLLDFDAWLRGPGQTAVETLFGDGGK</sequence>
<dbReference type="Pfam" id="PF05368">
    <property type="entry name" value="NmrA"/>
    <property type="match status" value="1"/>
</dbReference>
<dbReference type="CDD" id="cd05251">
    <property type="entry name" value="NmrA_like_SDR_a"/>
    <property type="match status" value="1"/>
</dbReference>
<evidence type="ECO:0000256" key="2">
    <source>
        <dbReference type="ARBA" id="ARBA00022857"/>
    </source>
</evidence>
<dbReference type="Gene3D" id="3.90.25.10">
    <property type="entry name" value="UDP-galactose 4-epimerase, domain 1"/>
    <property type="match status" value="1"/>
</dbReference>
<comment type="similarity">
    <text evidence="1">Belongs to the NmrA-type oxidoreductase family.</text>
</comment>
<dbReference type="PANTHER" id="PTHR42748">
    <property type="entry name" value="NITROGEN METABOLITE REPRESSION PROTEIN NMRA FAMILY MEMBER"/>
    <property type="match status" value="1"/>
</dbReference>
<dbReference type="EMBL" id="CADCUW010000600">
    <property type="protein sequence ID" value="CAA9451195.1"/>
    <property type="molecule type" value="Genomic_DNA"/>
</dbReference>